<feature type="compositionally biased region" description="Basic and acidic residues" evidence="6">
    <location>
        <begin position="71"/>
        <end position="89"/>
    </location>
</feature>
<keyword evidence="3" id="KW-0449">Lipoprotein</keyword>
<sequence>MMKAVLRLDLHDDKAKKKAMQRVTGLPGVDSISMDMKDKKLTVTGDIDAVVIVAKLRKLCHTDIISVGPAKEPEKKKEEPKKPEGDKKDPVAEWVKAYQTYNPYLTTHYHVRSVEEDPNACKAVLKLDLHDDKDKKKAMQRVTGLPGVDSISMDMKDKKLTVIGDIDAVVIVAKLRKLCHTDIISKAVLKLDLHDEKTKKKAMKTVSSIPAVQFAIQNKSRSSSKYLRFSGLVRDPKCAGVDSISMDMKDQKLTVVGDIDPVHIVAKLRKLCCTEIVTKAVLKVELHDAKAKKKAMKIVSGLPGVESVSIEMKDKKMTVTGDVDPVNIVAKLRKLCHTEIITVGPAKEPEKKKEEPKKDPADPVANYLEMQERKYLIGIGITGALSFTGPTILRLLTELLLSGFLAALSSLPHYKSTTKNPSHHQVFFFSWLFPCFFTSNFLCLLFYLNVFSHHIPLSLGDTIKLELHDAKAKKKAMKTVSRLPVSIEMKDKKLTVIGDIDPVHIVAKLRELCHTEIITVGPAKEPEKKKDEPKKEEPKNKDPADPVAKNLSCHPQMPLYYYVSRVEDNQKACKAVLKLDLHDEKARKKAMKTVSSLPGVDSISMDMKDQKLTVIGDIDAADIVAKLRKLCHTDIISVGPAKEPEKKKEEPKKPDLDVAECVKACKAYNPHITTYYYVRSVEDNPNACVYSLLSLRSLTINTTTKNPSHHQKAVLKLDLHDDKAKKKAMVTVSGFPGVESVSIEMKDKKMTVTGDVDPVHIVAKLRKLCHTEIITVEPAKEPEKKKDEPKKEDDLLANYLSYHPPMPQYYYVSRVEDNQNACVIS</sequence>
<feature type="domain" description="HMA" evidence="8">
    <location>
        <begin position="277"/>
        <end position="343"/>
    </location>
</feature>
<feature type="transmembrane region" description="Helical" evidence="7">
    <location>
        <begin position="426"/>
        <end position="448"/>
    </location>
</feature>
<protein>
    <recommendedName>
        <fullName evidence="8">HMA domain-containing protein</fullName>
    </recommendedName>
</protein>
<keyword evidence="4" id="KW-0636">Prenylation</keyword>
<dbReference type="InterPro" id="IPR051863">
    <property type="entry name" value="HIPP"/>
</dbReference>
<name>A0A835J873_9ROSI</name>
<feature type="domain" description="HMA" evidence="8">
    <location>
        <begin position="120"/>
        <end position="187"/>
    </location>
</feature>
<evidence type="ECO:0000313" key="10">
    <source>
        <dbReference type="Proteomes" id="UP000657918"/>
    </source>
</evidence>
<keyword evidence="7" id="KW-1133">Transmembrane helix</keyword>
<organism evidence="9 10">
    <name type="scientific">Salix dunnii</name>
    <dbReference type="NCBI Taxonomy" id="1413687"/>
    <lineage>
        <taxon>Eukaryota</taxon>
        <taxon>Viridiplantae</taxon>
        <taxon>Streptophyta</taxon>
        <taxon>Embryophyta</taxon>
        <taxon>Tracheophyta</taxon>
        <taxon>Spermatophyta</taxon>
        <taxon>Magnoliopsida</taxon>
        <taxon>eudicotyledons</taxon>
        <taxon>Gunneridae</taxon>
        <taxon>Pentapetalae</taxon>
        <taxon>rosids</taxon>
        <taxon>fabids</taxon>
        <taxon>Malpighiales</taxon>
        <taxon>Salicaceae</taxon>
        <taxon>Saliceae</taxon>
        <taxon>Salix</taxon>
    </lineage>
</organism>
<dbReference type="AlphaFoldDB" id="A0A835J873"/>
<dbReference type="Proteomes" id="UP000657918">
    <property type="component" value="Unassembled WGS sequence"/>
</dbReference>
<keyword evidence="1" id="KW-0488">Methylation</keyword>
<keyword evidence="7" id="KW-0812">Transmembrane</keyword>
<evidence type="ECO:0000256" key="7">
    <source>
        <dbReference type="SAM" id="Phobius"/>
    </source>
</evidence>
<dbReference type="PROSITE" id="PS50846">
    <property type="entry name" value="HMA_2"/>
    <property type="match status" value="5"/>
</dbReference>
<reference evidence="9 10" key="1">
    <citation type="submission" date="2020-10" db="EMBL/GenBank/DDBJ databases">
        <title>Plant Genome Project.</title>
        <authorList>
            <person name="Zhang R.-G."/>
        </authorList>
    </citation>
    <scope>NUCLEOTIDE SEQUENCE [LARGE SCALE GENOMIC DNA]</scope>
    <source>
        <strain evidence="9">FAFU-HL-1</strain>
        <tissue evidence="9">Leaf</tissue>
    </source>
</reference>
<feature type="domain" description="HMA" evidence="8">
    <location>
        <begin position="710"/>
        <end position="777"/>
    </location>
</feature>
<evidence type="ECO:0000256" key="2">
    <source>
        <dbReference type="ARBA" id="ARBA00022723"/>
    </source>
</evidence>
<comment type="similarity">
    <text evidence="5">Belongs to the HIPP family.</text>
</comment>
<feature type="transmembrane region" description="Helical" evidence="7">
    <location>
        <begin position="399"/>
        <end position="414"/>
    </location>
</feature>
<evidence type="ECO:0000256" key="6">
    <source>
        <dbReference type="SAM" id="MobiDB-lite"/>
    </source>
</evidence>
<dbReference type="GO" id="GO:0046872">
    <property type="term" value="F:metal ion binding"/>
    <property type="evidence" value="ECO:0007669"/>
    <property type="project" value="UniProtKB-KW"/>
</dbReference>
<feature type="compositionally biased region" description="Basic and acidic residues" evidence="6">
    <location>
        <begin position="524"/>
        <end position="544"/>
    </location>
</feature>
<accession>A0A835J873</accession>
<evidence type="ECO:0000256" key="1">
    <source>
        <dbReference type="ARBA" id="ARBA00022481"/>
    </source>
</evidence>
<evidence type="ECO:0000256" key="5">
    <source>
        <dbReference type="ARBA" id="ARBA00024045"/>
    </source>
</evidence>
<dbReference type="InterPro" id="IPR006121">
    <property type="entry name" value="HMA_dom"/>
</dbReference>
<feature type="region of interest" description="Disordered" evidence="6">
    <location>
        <begin position="70"/>
        <end position="89"/>
    </location>
</feature>
<comment type="caution">
    <text evidence="9">The sequence shown here is derived from an EMBL/GenBank/DDBJ whole genome shotgun (WGS) entry which is preliminary data.</text>
</comment>
<gene>
    <name evidence="9" type="ORF">SADUNF_Sadunf17G0133200</name>
</gene>
<feature type="domain" description="HMA" evidence="8">
    <location>
        <begin position="572"/>
        <end position="639"/>
    </location>
</feature>
<dbReference type="EMBL" id="JADGMS010000017">
    <property type="protein sequence ID" value="KAF9664218.1"/>
    <property type="molecule type" value="Genomic_DNA"/>
</dbReference>
<keyword evidence="10" id="KW-1185">Reference proteome</keyword>
<proteinExistence type="inferred from homology"/>
<dbReference type="PANTHER" id="PTHR45811:SF50">
    <property type="entry name" value="HEAVY METAL-ASSOCIATED ISOPRENYLATED PLANT PROTEIN 12-RELATED"/>
    <property type="match status" value="1"/>
</dbReference>
<evidence type="ECO:0000259" key="8">
    <source>
        <dbReference type="PROSITE" id="PS50846"/>
    </source>
</evidence>
<evidence type="ECO:0000256" key="3">
    <source>
        <dbReference type="ARBA" id="ARBA00023288"/>
    </source>
</evidence>
<dbReference type="PANTHER" id="PTHR45811">
    <property type="entry name" value="COPPER TRANSPORT PROTEIN FAMILY-RELATED"/>
    <property type="match status" value="1"/>
</dbReference>
<dbReference type="SUPFAM" id="SSF55008">
    <property type="entry name" value="HMA, heavy metal-associated domain"/>
    <property type="match status" value="5"/>
</dbReference>
<dbReference type="Gene3D" id="3.30.70.100">
    <property type="match status" value="7"/>
</dbReference>
<dbReference type="Pfam" id="PF00403">
    <property type="entry name" value="HMA"/>
    <property type="match status" value="5"/>
</dbReference>
<evidence type="ECO:0000256" key="4">
    <source>
        <dbReference type="ARBA" id="ARBA00023289"/>
    </source>
</evidence>
<feature type="domain" description="HMA" evidence="8">
    <location>
        <begin position="1"/>
        <end position="68"/>
    </location>
</feature>
<dbReference type="InterPro" id="IPR036163">
    <property type="entry name" value="HMA_dom_sf"/>
</dbReference>
<evidence type="ECO:0000313" key="9">
    <source>
        <dbReference type="EMBL" id="KAF9664218.1"/>
    </source>
</evidence>
<keyword evidence="2" id="KW-0479">Metal-binding</keyword>
<keyword evidence="7" id="KW-0472">Membrane</keyword>
<feature type="region of interest" description="Disordered" evidence="6">
    <location>
        <begin position="523"/>
        <end position="549"/>
    </location>
</feature>